<feature type="region of interest" description="Disordered" evidence="2">
    <location>
        <begin position="99"/>
        <end position="121"/>
    </location>
</feature>
<sequence>MSRAIFDKNEIAFQSLLDEFNTAYQRYSLTQSKEATLEILKTKLKQAEDKLNLMKLEFKHCQSTLKAELETKLKQHLGNFSTAQKNLISIEQAKSIEQSQPSLNLDNRRRQEKNTNELETQTNQLQDCHKVLVETEDLQVGLMKGLDDQKKKLLIGIEGTDDIRKGVKETGRNVRDMENRELFSKALKLGLIGVLTLGNLMLIYYKI</sequence>
<dbReference type="SUPFAM" id="SSF58038">
    <property type="entry name" value="SNARE fusion complex"/>
    <property type="match status" value="1"/>
</dbReference>
<proteinExistence type="predicted"/>
<dbReference type="GO" id="GO:0005789">
    <property type="term" value="C:endoplasmic reticulum membrane"/>
    <property type="evidence" value="ECO:0000318"/>
    <property type="project" value="GO_Central"/>
</dbReference>
<dbReference type="GO" id="GO:0031902">
    <property type="term" value="C:late endosome membrane"/>
    <property type="evidence" value="ECO:0000318"/>
    <property type="project" value="GO_Central"/>
</dbReference>
<evidence type="ECO:0000256" key="3">
    <source>
        <dbReference type="SAM" id="Phobius"/>
    </source>
</evidence>
<feature type="compositionally biased region" description="Basic and acidic residues" evidence="2">
    <location>
        <begin position="106"/>
        <end position="116"/>
    </location>
</feature>
<dbReference type="InterPro" id="IPR007705">
    <property type="entry name" value="Vesicle_trsprt_v-SNARE_N"/>
</dbReference>
<dbReference type="InParanoid" id="A0E1Y4"/>
<dbReference type="EMBL" id="CT868654">
    <property type="protein sequence ID" value="CAK89301.1"/>
    <property type="molecule type" value="Genomic_DNA"/>
</dbReference>
<keyword evidence="3" id="KW-1133">Transmembrane helix</keyword>
<gene>
    <name evidence="5" type="ORF">GSPATT00022472001</name>
</gene>
<dbReference type="GO" id="GO:0012507">
    <property type="term" value="C:ER to Golgi transport vesicle membrane"/>
    <property type="evidence" value="ECO:0000318"/>
    <property type="project" value="GO_Central"/>
</dbReference>
<dbReference type="GeneID" id="5042483"/>
<feature type="domain" description="Vesicle transport v-SNARE N-terminal" evidence="4">
    <location>
        <begin position="1"/>
        <end position="87"/>
    </location>
</feature>
<evidence type="ECO:0000259" key="4">
    <source>
        <dbReference type="Pfam" id="PF05008"/>
    </source>
</evidence>
<dbReference type="GO" id="GO:0031201">
    <property type="term" value="C:SNARE complex"/>
    <property type="evidence" value="ECO:0000318"/>
    <property type="project" value="GO_Central"/>
</dbReference>
<dbReference type="Proteomes" id="UP000000600">
    <property type="component" value="Unassembled WGS sequence"/>
</dbReference>
<evidence type="ECO:0000313" key="5">
    <source>
        <dbReference type="EMBL" id="CAK89301.1"/>
    </source>
</evidence>
<dbReference type="STRING" id="5888.A0E1Y4"/>
<evidence type="ECO:0000256" key="2">
    <source>
        <dbReference type="SAM" id="MobiDB-lite"/>
    </source>
</evidence>
<dbReference type="HOGENOM" id="CLU_1301802_0_0_1"/>
<keyword evidence="6" id="KW-1185">Reference proteome</keyword>
<dbReference type="GO" id="GO:0005484">
    <property type="term" value="F:SNAP receptor activity"/>
    <property type="evidence" value="ECO:0000318"/>
    <property type="project" value="GO_Central"/>
</dbReference>
<dbReference type="OrthoDB" id="306529at2759"/>
<dbReference type="GO" id="GO:0005794">
    <property type="term" value="C:Golgi apparatus"/>
    <property type="evidence" value="ECO:0000318"/>
    <property type="project" value="GO_Central"/>
</dbReference>
<evidence type="ECO:0000313" key="6">
    <source>
        <dbReference type="Proteomes" id="UP000000600"/>
    </source>
</evidence>
<dbReference type="KEGG" id="ptm:GSPATT00022472001"/>
<evidence type="ECO:0000256" key="1">
    <source>
        <dbReference type="SAM" id="Coils"/>
    </source>
</evidence>
<accession>A0E1Y4</accession>
<name>A0E1Y4_PARTE</name>
<dbReference type="OMA" id="EFNTAYQ"/>
<dbReference type="GO" id="GO:0006886">
    <property type="term" value="P:intracellular protein transport"/>
    <property type="evidence" value="ECO:0007669"/>
    <property type="project" value="InterPro"/>
</dbReference>
<dbReference type="GO" id="GO:0000149">
    <property type="term" value="F:SNARE binding"/>
    <property type="evidence" value="ECO:0000318"/>
    <property type="project" value="GO_Central"/>
</dbReference>
<dbReference type="AlphaFoldDB" id="A0E1Y4"/>
<reference evidence="5 6" key="1">
    <citation type="journal article" date="2006" name="Nature">
        <title>Global trends of whole-genome duplications revealed by the ciliate Paramecium tetraurelia.</title>
        <authorList>
            <consortium name="Genoscope"/>
            <person name="Aury J.-M."/>
            <person name="Jaillon O."/>
            <person name="Duret L."/>
            <person name="Noel B."/>
            <person name="Jubin C."/>
            <person name="Porcel B.M."/>
            <person name="Segurens B."/>
            <person name="Daubin V."/>
            <person name="Anthouard V."/>
            <person name="Aiach N."/>
            <person name="Arnaiz O."/>
            <person name="Billaut A."/>
            <person name="Beisson J."/>
            <person name="Blanc I."/>
            <person name="Bouhouche K."/>
            <person name="Camara F."/>
            <person name="Duharcourt S."/>
            <person name="Guigo R."/>
            <person name="Gogendeau D."/>
            <person name="Katinka M."/>
            <person name="Keller A.-M."/>
            <person name="Kissmehl R."/>
            <person name="Klotz C."/>
            <person name="Koll F."/>
            <person name="Le Moue A."/>
            <person name="Lepere C."/>
            <person name="Malinsky S."/>
            <person name="Nowacki M."/>
            <person name="Nowak J.K."/>
            <person name="Plattner H."/>
            <person name="Poulain J."/>
            <person name="Ruiz F."/>
            <person name="Serrano V."/>
            <person name="Zagulski M."/>
            <person name="Dessen P."/>
            <person name="Betermier M."/>
            <person name="Weissenbach J."/>
            <person name="Scarpelli C."/>
            <person name="Schachter V."/>
            <person name="Sperling L."/>
            <person name="Meyer E."/>
            <person name="Cohen J."/>
            <person name="Wincker P."/>
        </authorList>
    </citation>
    <scope>NUCLEOTIDE SEQUENCE [LARGE SCALE GENOMIC DNA]</scope>
    <source>
        <strain evidence="5 6">Stock d4-2</strain>
    </source>
</reference>
<dbReference type="Gene3D" id="1.20.5.110">
    <property type="match status" value="1"/>
</dbReference>
<feature type="transmembrane region" description="Helical" evidence="3">
    <location>
        <begin position="186"/>
        <end position="205"/>
    </location>
</feature>
<protein>
    <recommendedName>
        <fullName evidence="4">Vesicle transport v-SNARE N-terminal domain-containing protein</fullName>
    </recommendedName>
</protein>
<keyword evidence="3" id="KW-0812">Transmembrane</keyword>
<organism evidence="5 6">
    <name type="scientific">Paramecium tetraurelia</name>
    <dbReference type="NCBI Taxonomy" id="5888"/>
    <lineage>
        <taxon>Eukaryota</taxon>
        <taxon>Sar</taxon>
        <taxon>Alveolata</taxon>
        <taxon>Ciliophora</taxon>
        <taxon>Intramacronucleata</taxon>
        <taxon>Oligohymenophorea</taxon>
        <taxon>Peniculida</taxon>
        <taxon>Parameciidae</taxon>
        <taxon>Paramecium</taxon>
    </lineage>
</organism>
<feature type="coiled-coil region" evidence="1">
    <location>
        <begin position="30"/>
        <end position="86"/>
    </location>
</feature>
<dbReference type="Pfam" id="PF05008">
    <property type="entry name" value="V-SNARE"/>
    <property type="match status" value="1"/>
</dbReference>
<dbReference type="GO" id="GO:0006906">
    <property type="term" value="P:vesicle fusion"/>
    <property type="evidence" value="ECO:0000318"/>
    <property type="project" value="GO_Central"/>
</dbReference>
<keyword evidence="3" id="KW-0472">Membrane</keyword>
<keyword evidence="1" id="KW-0175">Coiled coil</keyword>
<dbReference type="RefSeq" id="XP_001456698.1">
    <property type="nucleotide sequence ID" value="XM_001456661.1"/>
</dbReference>